<name>A0A6J7RTW4_9ZZZZ</name>
<reference evidence="4" key="1">
    <citation type="submission" date="2020-05" db="EMBL/GenBank/DDBJ databases">
        <authorList>
            <person name="Chiriac C."/>
            <person name="Salcher M."/>
            <person name="Ghai R."/>
            <person name="Kavagutti S V."/>
        </authorList>
    </citation>
    <scope>NUCLEOTIDE SEQUENCE</scope>
</reference>
<dbReference type="Pfam" id="PF05949">
    <property type="entry name" value="DUF881"/>
    <property type="match status" value="1"/>
</dbReference>
<sequence length="295" mass="30374">MATSSGDRAASMALLRDLLRDDAALDYVEATRVRRLRDQGSVGRHGPTWLLAATCVLVAGILAIGLVQRRADEPQATQSRDALAARAALAQQNVDLLESEVASARVALSALGQRLLAESDIGQELTSSIESLSAIAGYSAIAGPGVVVVLDDAKGIDRNDLASPGRVMDRDVQTVVNGLWQAGAEAVTINGRRLTATSAIRAAGAAILVDFKPVLAPYRIEAIGDPNSLASAYASTRSAADLSALAEAYGLRVTTETVSTLTLGVATSGLPTIAEAQHPVGANLTPSLRSPGGTS</sequence>
<evidence type="ECO:0000313" key="4">
    <source>
        <dbReference type="EMBL" id="CAB5032226.1"/>
    </source>
</evidence>
<dbReference type="PANTHER" id="PTHR37313:SF1">
    <property type="entry name" value="UPF0749 PROTEIN RV1823"/>
    <property type="match status" value="1"/>
</dbReference>
<dbReference type="GO" id="GO:0005886">
    <property type="term" value="C:plasma membrane"/>
    <property type="evidence" value="ECO:0007669"/>
    <property type="project" value="TreeGrafter"/>
</dbReference>
<dbReference type="EMBL" id="CAFBPU010000020">
    <property type="protein sequence ID" value="CAB5032226.1"/>
    <property type="molecule type" value="Genomic_DNA"/>
</dbReference>
<dbReference type="PANTHER" id="PTHR37313">
    <property type="entry name" value="UPF0749 PROTEIN RV1825"/>
    <property type="match status" value="1"/>
</dbReference>
<keyword evidence="1" id="KW-1133">Transmembrane helix</keyword>
<dbReference type="InterPro" id="IPR010273">
    <property type="entry name" value="DUF881"/>
</dbReference>
<evidence type="ECO:0000256" key="1">
    <source>
        <dbReference type="SAM" id="Phobius"/>
    </source>
</evidence>
<dbReference type="EMBL" id="CAFBND010000009">
    <property type="protein sequence ID" value="CAB4929814.1"/>
    <property type="molecule type" value="Genomic_DNA"/>
</dbReference>
<proteinExistence type="predicted"/>
<gene>
    <name evidence="2" type="ORF">UFOPK3268_00149</name>
    <name evidence="3" type="ORF">UFOPK3752_00354</name>
    <name evidence="4" type="ORF">UFOPK4150_01113</name>
</gene>
<keyword evidence="1" id="KW-0812">Transmembrane</keyword>
<dbReference type="AlphaFoldDB" id="A0A6J7RTW4"/>
<protein>
    <submittedName>
        <fullName evidence="4">Unannotated protein</fullName>
    </submittedName>
</protein>
<dbReference type="EMBL" id="CAFBIZ010000010">
    <property type="protein sequence ID" value="CAB4846312.1"/>
    <property type="molecule type" value="Genomic_DNA"/>
</dbReference>
<feature type="transmembrane region" description="Helical" evidence="1">
    <location>
        <begin position="49"/>
        <end position="67"/>
    </location>
</feature>
<evidence type="ECO:0000313" key="2">
    <source>
        <dbReference type="EMBL" id="CAB4846312.1"/>
    </source>
</evidence>
<organism evidence="4">
    <name type="scientific">freshwater metagenome</name>
    <dbReference type="NCBI Taxonomy" id="449393"/>
    <lineage>
        <taxon>unclassified sequences</taxon>
        <taxon>metagenomes</taxon>
        <taxon>ecological metagenomes</taxon>
    </lineage>
</organism>
<keyword evidence="1" id="KW-0472">Membrane</keyword>
<dbReference type="Gene3D" id="3.30.70.1880">
    <property type="entry name" value="Protein of unknown function DUF881"/>
    <property type="match status" value="1"/>
</dbReference>
<accession>A0A6J7RTW4</accession>
<evidence type="ECO:0000313" key="3">
    <source>
        <dbReference type="EMBL" id="CAB4929814.1"/>
    </source>
</evidence>